<name>A0A163CIN0_9FLAO</name>
<gene>
    <name evidence="1" type="ORF">AWE51_03145</name>
</gene>
<evidence type="ECO:0000313" key="1">
    <source>
        <dbReference type="EMBL" id="KZS42453.1"/>
    </source>
</evidence>
<dbReference type="AlphaFoldDB" id="A0A163CIN0"/>
<dbReference type="PANTHER" id="PTHR45947">
    <property type="entry name" value="SULFOQUINOVOSYL TRANSFERASE SQD2"/>
    <property type="match status" value="1"/>
</dbReference>
<accession>A0A163CIN0</accession>
<sequence>MIISWFTENYPPNKGGMSRSCDRIIGNLRRHHTIHVYHFTNKNKAFSIEAQVNGEYTAIPVFEDSSHTLNMLWAFIKNKTTILESDILVSFGSNLCLKGMPQIANWLQKPVVTCFRGNDFDSAIFSNKKQDLLYAIQNSAAIACVTKEKVDRIKHMKLNTNVWYTPNSIHIEDWKILQSDIRLAAKYKTALNTDKKNTVIGLIGFLKQKKGIDFFISSLQKSQFANTVHLRIVGEIEPHMEMLLISKNIDYSIIVPESQTELIANYLLCNLIAIPSIYDGMPNVIFEAAALEIPILASNAGGIPDILNQDNAFIFDVLSENSLLMALSNFENSSNTNLELKIKLLKSRLEKEFTPDQESKKYLDIFKSIKEQK</sequence>
<comment type="caution">
    <text evidence="1">The sequence shown here is derived from an EMBL/GenBank/DDBJ whole genome shotgun (WGS) entry which is preliminary data.</text>
</comment>
<dbReference type="Proteomes" id="UP000076715">
    <property type="component" value="Unassembled WGS sequence"/>
</dbReference>
<dbReference type="Pfam" id="PF13692">
    <property type="entry name" value="Glyco_trans_1_4"/>
    <property type="match status" value="1"/>
</dbReference>
<dbReference type="EMBL" id="LQRT01000002">
    <property type="protein sequence ID" value="KZS42453.1"/>
    <property type="molecule type" value="Genomic_DNA"/>
</dbReference>
<reference evidence="1 2" key="1">
    <citation type="submission" date="2016-01" db="EMBL/GenBank/DDBJ databases">
        <title>The draft genome sequence of Aquimarina sp. RZW4-3-2.</title>
        <authorList>
            <person name="Wang Y."/>
        </authorList>
    </citation>
    <scope>NUCLEOTIDE SEQUENCE [LARGE SCALE GENOMIC DNA]</scope>
    <source>
        <strain evidence="1 2">RZW4-3-2</strain>
    </source>
</reference>
<evidence type="ECO:0000313" key="2">
    <source>
        <dbReference type="Proteomes" id="UP000076715"/>
    </source>
</evidence>
<organism evidence="1 2">
    <name type="scientific">Aquimarina aggregata</name>
    <dbReference type="NCBI Taxonomy" id="1642818"/>
    <lineage>
        <taxon>Bacteria</taxon>
        <taxon>Pseudomonadati</taxon>
        <taxon>Bacteroidota</taxon>
        <taxon>Flavobacteriia</taxon>
        <taxon>Flavobacteriales</taxon>
        <taxon>Flavobacteriaceae</taxon>
        <taxon>Aquimarina</taxon>
    </lineage>
</organism>
<dbReference type="STRING" id="1642818.AWE51_03145"/>
<dbReference type="Gene3D" id="3.40.50.2000">
    <property type="entry name" value="Glycogen Phosphorylase B"/>
    <property type="match status" value="2"/>
</dbReference>
<keyword evidence="2" id="KW-1185">Reference proteome</keyword>
<dbReference type="OrthoDB" id="9787111at2"/>
<dbReference type="RefSeq" id="WP_066310204.1">
    <property type="nucleotide sequence ID" value="NZ_LQRT01000002.1"/>
</dbReference>
<dbReference type="InterPro" id="IPR050194">
    <property type="entry name" value="Glycosyltransferase_grp1"/>
</dbReference>
<dbReference type="SUPFAM" id="SSF53756">
    <property type="entry name" value="UDP-Glycosyltransferase/glycogen phosphorylase"/>
    <property type="match status" value="1"/>
</dbReference>
<dbReference type="GO" id="GO:0016757">
    <property type="term" value="F:glycosyltransferase activity"/>
    <property type="evidence" value="ECO:0007669"/>
    <property type="project" value="TreeGrafter"/>
</dbReference>
<proteinExistence type="predicted"/>
<dbReference type="CDD" id="cd03801">
    <property type="entry name" value="GT4_PimA-like"/>
    <property type="match status" value="1"/>
</dbReference>
<dbReference type="PANTHER" id="PTHR45947:SF3">
    <property type="entry name" value="SULFOQUINOVOSYL TRANSFERASE SQD2"/>
    <property type="match status" value="1"/>
</dbReference>
<protein>
    <submittedName>
        <fullName evidence="1">Uncharacterized protein</fullName>
    </submittedName>
</protein>